<sequence length="327" mass="35883">MSLRRAIAIAMVVLLVGCSFTSDPEPTRAPSATTSDSATPEPGVTSSPTVVFPVPMSVTQDLIKGGAKQIVRRMMEITNNRPALKLDVSTSEVTLTVLETNQKPFTLRWRANQIAPAESDIQYLGQTTFRPTDYPLGNISELFDIATRMGATGTEKVLQVVEQRSGEVYLTVTTTPETKTVFFEKDGTAVRNLGYTSVADLTDGLAAVIAGSRAATQIGFGPNTGYWIDLPANNGITERRIRSAALPVYTTRLKETSSLTPFDPIQLNALVLARSIQKFNHGSKAECRIEVDNRYRRKTPIIRYDCSGRVHFTDPDGTEYSEDQLKQ</sequence>
<feature type="signal peptide" evidence="2">
    <location>
        <begin position="1"/>
        <end position="21"/>
    </location>
</feature>
<dbReference type="Proteomes" id="UP000273044">
    <property type="component" value="Chromosome"/>
</dbReference>
<dbReference type="GeneID" id="64405998"/>
<dbReference type="RefSeq" id="WP_061788211.1">
    <property type="nucleotide sequence ID" value="NZ_LR134406.1"/>
</dbReference>
<dbReference type="EMBL" id="LR134406">
    <property type="protein sequence ID" value="VEH69237.1"/>
    <property type="molecule type" value="Genomic_DNA"/>
</dbReference>
<evidence type="ECO:0000256" key="2">
    <source>
        <dbReference type="SAM" id="SignalP"/>
    </source>
</evidence>
<dbReference type="AlphaFoldDB" id="A0A448MVQ4"/>
<dbReference type="PROSITE" id="PS51257">
    <property type="entry name" value="PROKAR_LIPOPROTEIN"/>
    <property type="match status" value="1"/>
</dbReference>
<evidence type="ECO:0000256" key="1">
    <source>
        <dbReference type="SAM" id="MobiDB-lite"/>
    </source>
</evidence>
<keyword evidence="4" id="KW-1185">Reference proteome</keyword>
<protein>
    <submittedName>
        <fullName evidence="3">Uncharacterized protein</fullName>
    </submittedName>
</protein>
<reference evidence="3 4" key="1">
    <citation type="submission" date="2018-12" db="EMBL/GenBank/DDBJ databases">
        <authorList>
            <consortium name="Pathogen Informatics"/>
        </authorList>
    </citation>
    <scope>NUCLEOTIDE SEQUENCE [LARGE SCALE GENOMIC DNA]</scope>
    <source>
        <strain evidence="3 4">NCTC12967</strain>
    </source>
</reference>
<feature type="chain" id="PRO_5038808571" evidence="2">
    <location>
        <begin position="22"/>
        <end position="327"/>
    </location>
</feature>
<proteinExistence type="predicted"/>
<feature type="region of interest" description="Disordered" evidence="1">
    <location>
        <begin position="23"/>
        <end position="48"/>
    </location>
</feature>
<gene>
    <name evidence="3" type="ORF">NCTC12967_00501</name>
</gene>
<accession>A0A448MVQ4</accession>
<organism evidence="3 4">
    <name type="scientific">Arachnia propionica</name>
    <dbReference type="NCBI Taxonomy" id="1750"/>
    <lineage>
        <taxon>Bacteria</taxon>
        <taxon>Bacillati</taxon>
        <taxon>Actinomycetota</taxon>
        <taxon>Actinomycetes</taxon>
        <taxon>Propionibacteriales</taxon>
        <taxon>Propionibacteriaceae</taxon>
        <taxon>Arachnia</taxon>
    </lineage>
</organism>
<feature type="compositionally biased region" description="Polar residues" evidence="1">
    <location>
        <begin position="23"/>
        <end position="38"/>
    </location>
</feature>
<name>A0A448MVQ4_9ACTN</name>
<keyword evidence="2" id="KW-0732">Signal</keyword>
<evidence type="ECO:0000313" key="3">
    <source>
        <dbReference type="EMBL" id="VEH69237.1"/>
    </source>
</evidence>
<evidence type="ECO:0000313" key="4">
    <source>
        <dbReference type="Proteomes" id="UP000273044"/>
    </source>
</evidence>